<dbReference type="EMBL" id="ML178840">
    <property type="protein sequence ID" value="TFK98409.1"/>
    <property type="molecule type" value="Genomic_DNA"/>
</dbReference>
<dbReference type="Pfam" id="PF08101">
    <property type="entry name" value="Msb1-Mug8_dom"/>
    <property type="match status" value="1"/>
</dbReference>
<feature type="compositionally biased region" description="Low complexity" evidence="1">
    <location>
        <begin position="738"/>
        <end position="758"/>
    </location>
</feature>
<dbReference type="InterPro" id="IPR037508">
    <property type="entry name" value="Msb1/Mug8"/>
</dbReference>
<feature type="compositionally biased region" description="Polar residues" evidence="1">
    <location>
        <begin position="1181"/>
        <end position="1190"/>
    </location>
</feature>
<feature type="compositionally biased region" description="Basic and acidic residues" evidence="1">
    <location>
        <begin position="52"/>
        <end position="73"/>
    </location>
</feature>
<accession>A0A5C3QBI4</accession>
<evidence type="ECO:0000259" key="2">
    <source>
        <dbReference type="Pfam" id="PF08101"/>
    </source>
</evidence>
<keyword evidence="4" id="KW-1185">Reference proteome</keyword>
<protein>
    <recommendedName>
        <fullName evidence="2">Meiotically up-regulated protein Msb1/Mug8 domain-containing protein</fullName>
    </recommendedName>
</protein>
<reference evidence="3 4" key="1">
    <citation type="journal article" date="2019" name="Nat. Ecol. Evol.">
        <title>Megaphylogeny resolves global patterns of mushroom evolution.</title>
        <authorList>
            <person name="Varga T."/>
            <person name="Krizsan K."/>
            <person name="Foldi C."/>
            <person name="Dima B."/>
            <person name="Sanchez-Garcia M."/>
            <person name="Sanchez-Ramirez S."/>
            <person name="Szollosi G.J."/>
            <person name="Szarkandi J.G."/>
            <person name="Papp V."/>
            <person name="Albert L."/>
            <person name="Andreopoulos W."/>
            <person name="Angelini C."/>
            <person name="Antonin V."/>
            <person name="Barry K.W."/>
            <person name="Bougher N.L."/>
            <person name="Buchanan P."/>
            <person name="Buyck B."/>
            <person name="Bense V."/>
            <person name="Catcheside P."/>
            <person name="Chovatia M."/>
            <person name="Cooper J."/>
            <person name="Damon W."/>
            <person name="Desjardin D."/>
            <person name="Finy P."/>
            <person name="Geml J."/>
            <person name="Haridas S."/>
            <person name="Hughes K."/>
            <person name="Justo A."/>
            <person name="Karasinski D."/>
            <person name="Kautmanova I."/>
            <person name="Kiss B."/>
            <person name="Kocsube S."/>
            <person name="Kotiranta H."/>
            <person name="LaButti K.M."/>
            <person name="Lechner B.E."/>
            <person name="Liimatainen K."/>
            <person name="Lipzen A."/>
            <person name="Lukacs Z."/>
            <person name="Mihaltcheva S."/>
            <person name="Morgado L.N."/>
            <person name="Niskanen T."/>
            <person name="Noordeloos M.E."/>
            <person name="Ohm R.A."/>
            <person name="Ortiz-Santana B."/>
            <person name="Ovrebo C."/>
            <person name="Racz N."/>
            <person name="Riley R."/>
            <person name="Savchenko A."/>
            <person name="Shiryaev A."/>
            <person name="Soop K."/>
            <person name="Spirin V."/>
            <person name="Szebenyi C."/>
            <person name="Tomsovsky M."/>
            <person name="Tulloss R.E."/>
            <person name="Uehling J."/>
            <person name="Grigoriev I.V."/>
            <person name="Vagvolgyi C."/>
            <person name="Papp T."/>
            <person name="Martin F.M."/>
            <person name="Miettinen O."/>
            <person name="Hibbett D.S."/>
            <person name="Nagy L.G."/>
        </authorList>
    </citation>
    <scope>NUCLEOTIDE SEQUENCE [LARGE SCALE GENOMIC DNA]</scope>
    <source>
        <strain evidence="3 4">CBS 309.79</strain>
    </source>
</reference>
<feature type="compositionally biased region" description="Low complexity" evidence="1">
    <location>
        <begin position="462"/>
        <end position="475"/>
    </location>
</feature>
<feature type="compositionally biased region" description="Low complexity" evidence="1">
    <location>
        <begin position="29"/>
        <end position="51"/>
    </location>
</feature>
<dbReference type="InterPro" id="IPR012965">
    <property type="entry name" value="Msb1/Mug8_dom"/>
</dbReference>
<feature type="compositionally biased region" description="Acidic residues" evidence="1">
    <location>
        <begin position="1102"/>
        <end position="1123"/>
    </location>
</feature>
<dbReference type="STRING" id="1884261.A0A5C3QBI4"/>
<organism evidence="3 4">
    <name type="scientific">Pterulicium gracile</name>
    <dbReference type="NCBI Taxonomy" id="1884261"/>
    <lineage>
        <taxon>Eukaryota</taxon>
        <taxon>Fungi</taxon>
        <taxon>Dikarya</taxon>
        <taxon>Basidiomycota</taxon>
        <taxon>Agaricomycotina</taxon>
        <taxon>Agaricomycetes</taxon>
        <taxon>Agaricomycetidae</taxon>
        <taxon>Agaricales</taxon>
        <taxon>Pleurotineae</taxon>
        <taxon>Pterulaceae</taxon>
        <taxon>Pterulicium</taxon>
    </lineage>
</organism>
<name>A0A5C3QBI4_9AGAR</name>
<feature type="compositionally biased region" description="Polar residues" evidence="1">
    <location>
        <begin position="1"/>
        <end position="19"/>
    </location>
</feature>
<feature type="compositionally biased region" description="Pro residues" evidence="1">
    <location>
        <begin position="564"/>
        <end position="578"/>
    </location>
</feature>
<feature type="compositionally biased region" description="Low complexity" evidence="1">
    <location>
        <begin position="1231"/>
        <end position="1249"/>
    </location>
</feature>
<feature type="domain" description="Meiotically up-regulated protein Msb1/Mug8" evidence="2">
    <location>
        <begin position="124"/>
        <end position="352"/>
    </location>
</feature>
<feature type="region of interest" description="Disordered" evidence="1">
    <location>
        <begin position="834"/>
        <end position="1402"/>
    </location>
</feature>
<feature type="compositionally biased region" description="Basic and acidic residues" evidence="1">
    <location>
        <begin position="1202"/>
        <end position="1211"/>
    </location>
</feature>
<feature type="compositionally biased region" description="Polar residues" evidence="1">
    <location>
        <begin position="481"/>
        <end position="492"/>
    </location>
</feature>
<dbReference type="PANTHER" id="PTHR28093">
    <property type="entry name" value="MORPHOGENESIS-RELATED PROTEIN MSB1"/>
    <property type="match status" value="1"/>
</dbReference>
<feature type="compositionally biased region" description="Pro residues" evidence="1">
    <location>
        <begin position="883"/>
        <end position="895"/>
    </location>
</feature>
<dbReference type="InterPro" id="IPR008936">
    <property type="entry name" value="Rho_GTPase_activation_prot"/>
</dbReference>
<feature type="compositionally biased region" description="Low complexity" evidence="1">
    <location>
        <begin position="1083"/>
        <end position="1098"/>
    </location>
</feature>
<proteinExistence type="predicted"/>
<feature type="compositionally biased region" description="Low complexity" evidence="1">
    <location>
        <begin position="1266"/>
        <end position="1277"/>
    </location>
</feature>
<dbReference type="SUPFAM" id="SSF48350">
    <property type="entry name" value="GTPase activation domain, GAP"/>
    <property type="match status" value="1"/>
</dbReference>
<sequence length="1402" mass="150280">MPSIFSRTRTSTAPQSASGGPSDEFGRVSSRNNGTPNTTTSSSKRTRTLSTGKDKTGRGGDRGDHHHQLDAEGRPLTPLSGIPDGSFIPFSIDKPSSLPDVPGQKPPHAYGYLSHAKHVILGADNLARLVSVVCEELTNRGALTTPLIFSPFALDISSHQIKQLVDRFVDTCAKPSEEAERRWRDEARFAGLNELGMMLRWGMSRVVRVVGGREARGVVGWDAYVAFRDSEAAMNYPPHHLPAAFLALLLPPVQHTLVTLLTLLSRLTAHSNTSGHTPPSLSPIFGPLLFGLGPPGLDFHGVYFNYMRATTAMEHLLLAFVRWQDSPVEQGQGGSASTLGVPLKLKSWIQSYPSSLPPLLALQDPSRRSNTNPNTGDFVIEPRPGAPTTRVYSVRRNVRMYSADLVRTSASWGEKAGVGGSRIWEGICPNVPESGRMKPRYSDRYRKRLALPKDYHPDTGLPSSSAMSSPSNSLPYGASMLQLSGGNASGSTLVGDDEGGDEDASFRTLTDMKWGNFTSRGFGGKDDVEERLKFDLGESARAARTQKRSTLSWSDFSASGFTRPPSPPGGSSPSPPVPQYSGMPVNGSTFTLSLSDDLSLATSLAFSTPVPSPLSSSNSHSGNNPNAEITKKLKKTMKGLPSFGWDTEPVLSAEERWVEEAFVGVWGEVVCGAGWSEGDEGGRECVWALVEFRSLPTPGGRSGGAQAHGQDPRTGTTLLLFEEFVPLEYRQALAQHNASSSHSSSSARSRLPSLFSPSKTGGSGYTVTGKSKPWKAAPTLNGRPYVVGQHPRVGGVMSKGEAEFEGMLRRGGETRVVSLSESPGPGQGMGLQAAGGGTTVNRASHPMNGNRDFSAAAGGTPTKQISAPLFQSPKVAQSASGPIPTPAPQVNPPHPHMAQNMLSPTRSLTPSRSPSDETGTPSKLSKFRLSTPSSKRQAMTPAEYSSVDFSTRMARASGSDGDEWEDYPVTSTNSSSGGKKDDLDDWVDILVGSQARRMDGQSASSPPRRKAVVDPMEASMEVERTLAELRGGREGGRRRFSSDDEGGMEPVDEPLHQQHHDEDVDEVLKVPRKNPIMHDSGYAPAQSPPHSQSHSVSRSQDEERDSDLDQYTNSEEEGEDDDPNSARNVLKRARERRLKMEREGYFSSKNTAPSAAQPDEASVGSSREERLAYDEEDEEVYTQQPQSQLPVRSLPQVPESYPDGKRGKTRQDGPAPALDVQKTSPPPPPAQLTTQQPQAPANNGAAQAAIGNKTSSLIEMYRQREAQAQQAQSPQSRIPVRIGGPRDAPGSPPQPAAAHPTSLSRGAGPEPRAVSPQTLSPPLQGRGAPRPVSPGGIGGTMTSGKPAQEQAKVAPSTGSDDESDEGALDPPPQVIRNESGRASPGRYMHGQPLHNVVEEEED</sequence>
<feature type="compositionally biased region" description="Low complexity" evidence="1">
    <location>
        <begin position="902"/>
        <end position="913"/>
    </location>
</feature>
<gene>
    <name evidence="3" type="ORF">BDV98DRAFT_606963</name>
</gene>
<feature type="compositionally biased region" description="Basic and acidic residues" evidence="1">
    <location>
        <begin position="1021"/>
        <end position="1042"/>
    </location>
</feature>
<feature type="compositionally biased region" description="Polar residues" evidence="1">
    <location>
        <begin position="916"/>
        <end position="937"/>
    </location>
</feature>
<dbReference type="OrthoDB" id="3362494at2759"/>
<dbReference type="Proteomes" id="UP000305067">
    <property type="component" value="Unassembled WGS sequence"/>
</dbReference>
<feature type="region of interest" description="Disordered" evidence="1">
    <location>
        <begin position="540"/>
        <end position="584"/>
    </location>
</feature>
<feature type="compositionally biased region" description="Acidic residues" evidence="1">
    <location>
        <begin position="1043"/>
        <end position="1052"/>
    </location>
</feature>
<feature type="region of interest" description="Disordered" evidence="1">
    <location>
        <begin position="736"/>
        <end position="786"/>
    </location>
</feature>
<feature type="compositionally biased region" description="Basic and acidic residues" evidence="1">
    <location>
        <begin position="1053"/>
        <end position="1069"/>
    </location>
</feature>
<dbReference type="PANTHER" id="PTHR28093:SF1">
    <property type="entry name" value="MORPHOGENESIS-RELATED PROTEIN MSB1"/>
    <property type="match status" value="1"/>
</dbReference>
<feature type="region of interest" description="Disordered" evidence="1">
    <location>
        <begin position="363"/>
        <end position="384"/>
    </location>
</feature>
<evidence type="ECO:0000313" key="4">
    <source>
        <dbReference type="Proteomes" id="UP000305067"/>
    </source>
</evidence>
<evidence type="ECO:0000313" key="3">
    <source>
        <dbReference type="EMBL" id="TFK98409.1"/>
    </source>
</evidence>
<feature type="region of interest" description="Disordered" evidence="1">
    <location>
        <begin position="1"/>
        <end position="85"/>
    </location>
</feature>
<feature type="region of interest" description="Disordered" evidence="1">
    <location>
        <begin position="451"/>
        <end position="507"/>
    </location>
</feature>
<feature type="compositionally biased region" description="Polar residues" evidence="1">
    <location>
        <begin position="548"/>
        <end position="560"/>
    </location>
</feature>
<evidence type="ECO:0000256" key="1">
    <source>
        <dbReference type="SAM" id="MobiDB-lite"/>
    </source>
</evidence>